<dbReference type="NCBIfam" id="TIGR02447">
    <property type="entry name" value="yiiD_Cterm"/>
    <property type="match status" value="1"/>
</dbReference>
<evidence type="ECO:0000313" key="3">
    <source>
        <dbReference type="Proteomes" id="UP000268229"/>
    </source>
</evidence>
<sequence length="144" mass="15653">MTPNELQTFLHQNIPASAALQLTVVDSRAEKVALLAPFAANCNHHHSVFGGSISLLATLCAWSLVHLNFPEYHGKIVIQEGSTRYLKPARGDLTAVCETENPEEWAECAKMLASRGKGKINVSCRLFSEGEVAAEFAGRYVVLA</sequence>
<name>A0A1X3CKK7_9NEIS</name>
<dbReference type="Pfam" id="PF09500">
    <property type="entry name" value="YiiD_C"/>
    <property type="match status" value="1"/>
</dbReference>
<protein>
    <submittedName>
        <fullName evidence="2">Putative thioesterase domain</fullName>
    </submittedName>
</protein>
<proteinExistence type="predicted"/>
<dbReference type="STRING" id="326522.BWD08_04665"/>
<dbReference type="InterPro" id="IPR029069">
    <property type="entry name" value="HotDog_dom_sf"/>
</dbReference>
<dbReference type="InterPro" id="IPR012660">
    <property type="entry name" value="YiiD_C"/>
</dbReference>
<evidence type="ECO:0000313" key="2">
    <source>
        <dbReference type="EMBL" id="VEJ22242.1"/>
    </source>
</evidence>
<evidence type="ECO:0000259" key="1">
    <source>
        <dbReference type="Pfam" id="PF09500"/>
    </source>
</evidence>
<gene>
    <name evidence="2" type="ORF">NCTC12227_02028</name>
</gene>
<accession>A0A1X3CKK7</accession>
<dbReference type="AlphaFoldDB" id="A0A1X3CKK7"/>
<dbReference type="Gene3D" id="3.10.129.10">
    <property type="entry name" value="Hotdog Thioesterase"/>
    <property type="match status" value="1"/>
</dbReference>
<organism evidence="2 3">
    <name type="scientific">Neisseria animaloris</name>
    <dbReference type="NCBI Taxonomy" id="326522"/>
    <lineage>
        <taxon>Bacteria</taxon>
        <taxon>Pseudomonadati</taxon>
        <taxon>Pseudomonadota</taxon>
        <taxon>Betaproteobacteria</taxon>
        <taxon>Neisseriales</taxon>
        <taxon>Neisseriaceae</taxon>
        <taxon>Neisseria</taxon>
    </lineage>
</organism>
<dbReference type="Proteomes" id="UP000268229">
    <property type="component" value="Chromosome"/>
</dbReference>
<dbReference type="RefSeq" id="WP_085390145.1">
    <property type="nucleotide sequence ID" value="NZ_LR134440.1"/>
</dbReference>
<reference evidence="2 3" key="1">
    <citation type="submission" date="2018-12" db="EMBL/GenBank/DDBJ databases">
        <authorList>
            <consortium name="Pathogen Informatics"/>
        </authorList>
    </citation>
    <scope>NUCLEOTIDE SEQUENCE [LARGE SCALE GENOMIC DNA]</scope>
    <source>
        <strain evidence="2 3">NCTC12227</strain>
    </source>
</reference>
<dbReference type="SUPFAM" id="SSF54637">
    <property type="entry name" value="Thioesterase/thiol ester dehydrase-isomerase"/>
    <property type="match status" value="1"/>
</dbReference>
<dbReference type="OrthoDB" id="572024at2"/>
<keyword evidence="3" id="KW-1185">Reference proteome</keyword>
<dbReference type="EMBL" id="LR134516">
    <property type="protein sequence ID" value="VEJ22242.1"/>
    <property type="molecule type" value="Genomic_DNA"/>
</dbReference>
<dbReference type="KEGG" id="nani:NCTC12227_02028"/>
<feature type="domain" description="Thioesterase putative" evidence="1">
    <location>
        <begin position="4"/>
        <end position="143"/>
    </location>
</feature>